<sequence>MATIGPRSNGSSSKRKSMRQKQGRRKSNLMKKAHEYMFILSADASGFWGFLRSQLASYYPTPFLIMDQDLEKAEEGIIRKPSEANLLA</sequence>
<organism evidence="2 3">
    <name type="scientific">Penicillium hordei</name>
    <dbReference type="NCBI Taxonomy" id="40994"/>
    <lineage>
        <taxon>Eukaryota</taxon>
        <taxon>Fungi</taxon>
        <taxon>Dikarya</taxon>
        <taxon>Ascomycota</taxon>
        <taxon>Pezizomycotina</taxon>
        <taxon>Eurotiomycetes</taxon>
        <taxon>Eurotiomycetidae</taxon>
        <taxon>Eurotiales</taxon>
        <taxon>Aspergillaceae</taxon>
        <taxon>Penicillium</taxon>
    </lineage>
</organism>
<dbReference type="EMBL" id="JAQJAE010000002">
    <property type="protein sequence ID" value="KAJ5607190.1"/>
    <property type="molecule type" value="Genomic_DNA"/>
</dbReference>
<keyword evidence="3" id="KW-1185">Reference proteome</keyword>
<comment type="caution">
    <text evidence="2">The sequence shown here is derived from an EMBL/GenBank/DDBJ whole genome shotgun (WGS) entry which is preliminary data.</text>
</comment>
<accession>A0AAD6EA25</accession>
<dbReference type="RefSeq" id="XP_056754615.1">
    <property type="nucleotide sequence ID" value="XM_056894867.1"/>
</dbReference>
<feature type="region of interest" description="Disordered" evidence="1">
    <location>
        <begin position="1"/>
        <end position="29"/>
    </location>
</feature>
<evidence type="ECO:0000256" key="1">
    <source>
        <dbReference type="SAM" id="MobiDB-lite"/>
    </source>
</evidence>
<reference evidence="2" key="1">
    <citation type="journal article" date="2023" name="IMA Fungus">
        <title>Comparative genomic study of the Penicillium genus elucidates a diverse pangenome and 15 lateral gene transfer events.</title>
        <authorList>
            <person name="Petersen C."/>
            <person name="Sorensen T."/>
            <person name="Nielsen M.R."/>
            <person name="Sondergaard T.E."/>
            <person name="Sorensen J.L."/>
            <person name="Fitzpatrick D.A."/>
            <person name="Frisvad J.C."/>
            <person name="Nielsen K.L."/>
        </authorList>
    </citation>
    <scope>NUCLEOTIDE SEQUENCE</scope>
    <source>
        <strain evidence="2">IBT 12815</strain>
    </source>
</reference>
<dbReference type="AlphaFoldDB" id="A0AAD6EA25"/>
<dbReference type="GeneID" id="81585109"/>
<evidence type="ECO:0000313" key="3">
    <source>
        <dbReference type="Proteomes" id="UP001213799"/>
    </source>
</evidence>
<evidence type="ECO:0000313" key="2">
    <source>
        <dbReference type="EMBL" id="KAJ5607190.1"/>
    </source>
</evidence>
<gene>
    <name evidence="2" type="ORF">N7537_003809</name>
</gene>
<name>A0AAD6EA25_9EURO</name>
<feature type="compositionally biased region" description="Basic residues" evidence="1">
    <location>
        <begin position="13"/>
        <end position="29"/>
    </location>
</feature>
<protein>
    <submittedName>
        <fullName evidence="2">Uncharacterized protein</fullName>
    </submittedName>
</protein>
<reference evidence="2" key="2">
    <citation type="submission" date="2023-01" db="EMBL/GenBank/DDBJ databases">
        <authorList>
            <person name="Petersen C."/>
        </authorList>
    </citation>
    <scope>NUCLEOTIDE SEQUENCE</scope>
    <source>
        <strain evidence="2">IBT 12815</strain>
    </source>
</reference>
<proteinExistence type="predicted"/>
<dbReference type="Proteomes" id="UP001213799">
    <property type="component" value="Unassembled WGS sequence"/>
</dbReference>